<name>A0A418Y0R4_9BURK</name>
<evidence type="ECO:0000256" key="7">
    <source>
        <dbReference type="ARBA" id="ARBA00023098"/>
    </source>
</evidence>
<dbReference type="Pfam" id="PF00378">
    <property type="entry name" value="ECH_1"/>
    <property type="match status" value="1"/>
</dbReference>
<comment type="pathway">
    <text evidence="1">Lipid metabolism; fatty acid beta-oxidation.</text>
</comment>
<evidence type="ECO:0000256" key="3">
    <source>
        <dbReference type="ARBA" id="ARBA00022832"/>
    </source>
</evidence>
<comment type="similarity">
    <text evidence="2">In the central section; belongs to the 3-hydroxyacyl-CoA dehydrogenase family.</text>
</comment>
<keyword evidence="4" id="KW-0442">Lipid degradation</keyword>
<gene>
    <name evidence="13" type="ORF">D3872_09645</name>
</gene>
<dbReference type="InterPro" id="IPR029045">
    <property type="entry name" value="ClpP/crotonase-like_dom_sf"/>
</dbReference>
<evidence type="ECO:0000313" key="14">
    <source>
        <dbReference type="Proteomes" id="UP000284006"/>
    </source>
</evidence>
<evidence type="ECO:0000256" key="9">
    <source>
        <dbReference type="ARBA" id="ARBA00023268"/>
    </source>
</evidence>
<dbReference type="Pfam" id="PF00725">
    <property type="entry name" value="3HCDH"/>
    <property type="match status" value="1"/>
</dbReference>
<dbReference type="Gene3D" id="1.10.1040.50">
    <property type="match status" value="1"/>
</dbReference>
<dbReference type="CDD" id="cd06558">
    <property type="entry name" value="crotonase-like"/>
    <property type="match status" value="1"/>
</dbReference>
<evidence type="ECO:0000256" key="8">
    <source>
        <dbReference type="ARBA" id="ARBA00023239"/>
    </source>
</evidence>
<dbReference type="AlphaFoldDB" id="A0A418Y0R4"/>
<evidence type="ECO:0000259" key="11">
    <source>
        <dbReference type="Pfam" id="PF00725"/>
    </source>
</evidence>
<dbReference type="OrthoDB" id="5287258at2"/>
<dbReference type="SUPFAM" id="SSF51735">
    <property type="entry name" value="NAD(P)-binding Rossmann-fold domains"/>
    <property type="match status" value="1"/>
</dbReference>
<dbReference type="SUPFAM" id="SSF52096">
    <property type="entry name" value="ClpP/crotonase"/>
    <property type="match status" value="1"/>
</dbReference>
<protein>
    <submittedName>
        <fullName evidence="13">3-hydroxyacyl-CoA dehydrogenase</fullName>
    </submittedName>
</protein>
<dbReference type="Gene3D" id="3.90.226.10">
    <property type="entry name" value="2-enoyl-CoA Hydratase, Chain A, domain 1"/>
    <property type="match status" value="1"/>
</dbReference>
<dbReference type="GO" id="GO:0070403">
    <property type="term" value="F:NAD+ binding"/>
    <property type="evidence" value="ECO:0007669"/>
    <property type="project" value="InterPro"/>
</dbReference>
<keyword evidence="3" id="KW-0276">Fatty acid metabolism</keyword>
<keyword evidence="5" id="KW-0560">Oxidoreductase</keyword>
<dbReference type="UniPathway" id="UPA00659"/>
<accession>A0A418Y0R4</accession>
<evidence type="ECO:0000256" key="10">
    <source>
        <dbReference type="ARBA" id="ARBA00049556"/>
    </source>
</evidence>
<dbReference type="InterPro" id="IPR008927">
    <property type="entry name" value="6-PGluconate_DH-like_C_sf"/>
</dbReference>
<dbReference type="Proteomes" id="UP000284006">
    <property type="component" value="Unassembled WGS sequence"/>
</dbReference>
<dbReference type="InterPro" id="IPR001753">
    <property type="entry name" value="Enoyl-CoA_hydra/iso"/>
</dbReference>
<evidence type="ECO:0000256" key="1">
    <source>
        <dbReference type="ARBA" id="ARBA00005005"/>
    </source>
</evidence>
<keyword evidence="9" id="KW-0511">Multifunctional enzyme</keyword>
<dbReference type="FunFam" id="3.40.50.720:FF:000009">
    <property type="entry name" value="Fatty oxidation complex, alpha subunit"/>
    <property type="match status" value="1"/>
</dbReference>
<sequence length="731" mass="77027">MFQNLSLEIGPDGVAIVRIKLAGRSMNVFTDALGAELAAVASAIADNPAVLGAVITSGLPGAFMAGADLLEFAQLYERGLSAAQAGQRYAQGGIALRALERGGKPVAAALNGLALGGGYELALACHHRVLADRPDAVVGLPEVSVGLMPGGGGTQRLPRLIGIVQALPLLLSGRHVGPAEALALGLVDQLAPAGQEVEAAREWVLQNRDFQPAWDVKGFSVPGGAGAMAAHAMHTFGTGAAQVRRDTQDQFPAPMAILSAVYEGTLLPIDRALAIENKYFGGLLVSVVARNLMRTQFIARKAAQKGARRPAAVPERSVARLGVLGAGMMGAGIAQLAAQAGIEVVLLDQSMEVAEQAKARIGALWQRDQAAGRCTAQAVQERCARITPAAEAQALKECDFIIEAVFEDRAVKAALMAQLATVLAERAEPVVWATNTSTLPVTGLAQHWPVPAQVIGMHFFSPVARMELVEIIMGEQTSPDTLAQAIDLVAQLRKTPIVVRDSPGFYTSRIFCAYIDEGMAMLAQGVLPALIDNAARQAGYATGPLAVTDEVSLDLQQRVVAQALADGLPKRFLRGHAQEVITRMNQLGRFGRKSGGGFYDFAPDAPKRLWPGLASLYPALARQPDVEEVKQRLLCIQALESARCVEEGVIDAVADADLGAVLGVGFPGWTGGALSYIDSVGAAEFVAGCDLLAQRHGERFQPSDWLRARAARGESFHRPALHDAPRMGEAA</sequence>
<evidence type="ECO:0000256" key="6">
    <source>
        <dbReference type="ARBA" id="ARBA00023027"/>
    </source>
</evidence>
<feature type="domain" description="3-hydroxyacyl-CoA dehydrogenase C-terminal" evidence="11">
    <location>
        <begin position="504"/>
        <end position="600"/>
    </location>
</feature>
<dbReference type="InterPro" id="IPR006108">
    <property type="entry name" value="3HC_DH_C"/>
</dbReference>
<dbReference type="GO" id="GO:0016509">
    <property type="term" value="F:long-chain (3S)-3-hydroxyacyl-CoA dehydrogenase (NAD+) activity"/>
    <property type="evidence" value="ECO:0007669"/>
    <property type="project" value="TreeGrafter"/>
</dbReference>
<dbReference type="GO" id="GO:0006635">
    <property type="term" value="P:fatty acid beta-oxidation"/>
    <property type="evidence" value="ECO:0007669"/>
    <property type="project" value="UniProtKB-UniPathway"/>
</dbReference>
<dbReference type="PANTHER" id="PTHR43612">
    <property type="entry name" value="TRIFUNCTIONAL ENZYME SUBUNIT ALPHA"/>
    <property type="match status" value="1"/>
</dbReference>
<keyword evidence="7" id="KW-0443">Lipid metabolism</keyword>
<dbReference type="InterPro" id="IPR036291">
    <property type="entry name" value="NAD(P)-bd_dom_sf"/>
</dbReference>
<dbReference type="PANTHER" id="PTHR43612:SF3">
    <property type="entry name" value="TRIFUNCTIONAL ENZYME SUBUNIT ALPHA, MITOCHONDRIAL"/>
    <property type="match status" value="1"/>
</dbReference>
<dbReference type="SUPFAM" id="SSF48179">
    <property type="entry name" value="6-phosphogluconate dehydrogenase C-terminal domain-like"/>
    <property type="match status" value="2"/>
</dbReference>
<keyword evidence="14" id="KW-1185">Reference proteome</keyword>
<evidence type="ECO:0000313" key="13">
    <source>
        <dbReference type="EMBL" id="RJG18841.1"/>
    </source>
</evidence>
<dbReference type="EMBL" id="QYUP01000092">
    <property type="protein sequence ID" value="RJG18841.1"/>
    <property type="molecule type" value="Genomic_DNA"/>
</dbReference>
<organism evidence="13 14">
    <name type="scientific">Massilia cavernae</name>
    <dbReference type="NCBI Taxonomy" id="2320864"/>
    <lineage>
        <taxon>Bacteria</taxon>
        <taxon>Pseudomonadati</taxon>
        <taxon>Pseudomonadota</taxon>
        <taxon>Betaproteobacteria</taxon>
        <taxon>Burkholderiales</taxon>
        <taxon>Oxalobacteraceae</taxon>
        <taxon>Telluria group</taxon>
        <taxon>Massilia</taxon>
    </lineage>
</organism>
<dbReference type="InterPro" id="IPR050136">
    <property type="entry name" value="FA_oxidation_alpha_subunit"/>
</dbReference>
<evidence type="ECO:0000259" key="12">
    <source>
        <dbReference type="Pfam" id="PF02737"/>
    </source>
</evidence>
<evidence type="ECO:0000256" key="4">
    <source>
        <dbReference type="ARBA" id="ARBA00022963"/>
    </source>
</evidence>
<comment type="caution">
    <text evidence="13">The sequence shown here is derived from an EMBL/GenBank/DDBJ whole genome shotgun (WGS) entry which is preliminary data.</text>
</comment>
<evidence type="ECO:0000256" key="5">
    <source>
        <dbReference type="ARBA" id="ARBA00023002"/>
    </source>
</evidence>
<dbReference type="GO" id="GO:0004300">
    <property type="term" value="F:enoyl-CoA hydratase activity"/>
    <property type="evidence" value="ECO:0007669"/>
    <property type="project" value="TreeGrafter"/>
</dbReference>
<dbReference type="Gene3D" id="3.40.50.720">
    <property type="entry name" value="NAD(P)-binding Rossmann-like Domain"/>
    <property type="match status" value="1"/>
</dbReference>
<dbReference type="InterPro" id="IPR006176">
    <property type="entry name" value="3-OHacyl-CoA_DH_NAD-bd"/>
</dbReference>
<comment type="catalytic activity">
    <reaction evidence="10">
        <text>a (3S)-3-hydroxyacyl-CoA + NAD(+) = a 3-oxoacyl-CoA + NADH + H(+)</text>
        <dbReference type="Rhea" id="RHEA:22432"/>
        <dbReference type="ChEBI" id="CHEBI:15378"/>
        <dbReference type="ChEBI" id="CHEBI:57318"/>
        <dbReference type="ChEBI" id="CHEBI:57540"/>
        <dbReference type="ChEBI" id="CHEBI:57945"/>
        <dbReference type="ChEBI" id="CHEBI:90726"/>
        <dbReference type="EC" id="1.1.1.35"/>
    </reaction>
</comment>
<keyword evidence="8" id="KW-0456">Lyase</keyword>
<dbReference type="RefSeq" id="WP_119810570.1">
    <property type="nucleotide sequence ID" value="NZ_QYUP01000092.1"/>
</dbReference>
<proteinExistence type="inferred from homology"/>
<keyword evidence="6" id="KW-0520">NAD</keyword>
<feature type="domain" description="3-hydroxyacyl-CoA dehydrogenase NAD binding" evidence="12">
    <location>
        <begin position="321"/>
        <end position="501"/>
    </location>
</feature>
<dbReference type="Pfam" id="PF02737">
    <property type="entry name" value="3HCDH_N"/>
    <property type="match status" value="1"/>
</dbReference>
<evidence type="ECO:0000256" key="2">
    <source>
        <dbReference type="ARBA" id="ARBA00007005"/>
    </source>
</evidence>
<reference evidence="13 14" key="1">
    <citation type="submission" date="2018-09" db="EMBL/GenBank/DDBJ databases">
        <authorList>
            <person name="Zhu H."/>
        </authorList>
    </citation>
    <scope>NUCLEOTIDE SEQUENCE [LARGE SCALE GENOMIC DNA]</scope>
    <source>
        <strain evidence="13 14">K1S02-61</strain>
    </source>
</reference>